<organism evidence="1 2">
    <name type="scientific">Marinirhabdus gelatinilytica</name>
    <dbReference type="NCBI Taxonomy" id="1703343"/>
    <lineage>
        <taxon>Bacteria</taxon>
        <taxon>Pseudomonadati</taxon>
        <taxon>Bacteroidota</taxon>
        <taxon>Flavobacteriia</taxon>
        <taxon>Flavobacteriales</taxon>
        <taxon>Flavobacteriaceae</taxon>
    </lineage>
</organism>
<evidence type="ECO:0000313" key="2">
    <source>
        <dbReference type="Proteomes" id="UP000255317"/>
    </source>
</evidence>
<reference evidence="1 2" key="1">
    <citation type="submission" date="2018-07" db="EMBL/GenBank/DDBJ databases">
        <title>Genomic Encyclopedia of Type Strains, Phase IV (KMG-IV): sequencing the most valuable type-strain genomes for metagenomic binning, comparative biology and taxonomic classification.</title>
        <authorList>
            <person name="Goeker M."/>
        </authorList>
    </citation>
    <scope>NUCLEOTIDE SEQUENCE [LARGE SCALE GENOMIC DNA]</scope>
    <source>
        <strain evidence="1 2">DSM 101478</strain>
    </source>
</reference>
<protein>
    <recommendedName>
        <fullName evidence="3">Sulfotransferase family protein</fullName>
    </recommendedName>
</protein>
<evidence type="ECO:0000313" key="1">
    <source>
        <dbReference type="EMBL" id="RDK84802.1"/>
    </source>
</evidence>
<evidence type="ECO:0008006" key="3">
    <source>
        <dbReference type="Google" id="ProtNLM"/>
    </source>
</evidence>
<keyword evidence="2" id="KW-1185">Reference proteome</keyword>
<proteinExistence type="predicted"/>
<sequence length="265" mass="30885">MLITDSYIYLELHKTGCSHTRKILHLLEGETAERYGQHNSYFNTDKGKLEEIGFRSKKKLGNIRNPWDWYVSLWAFGCMKKGGLYHKLTQQKSYSLKNRIKNPRLFAQNKALWEELYSDPYKVENFRKWLLLLLDNKGTQVTEGFTNYPLASFAGFLTFRFLRLYTYNSDESLRSITSTEDVSTFYGEHSFMDVIIKNEAINETILSLSDVLGANETTIAEVLKETTAKSNSSIRNSYTGYYDTKTKDLVSKRESFIIDRFGYQF</sequence>
<dbReference type="EMBL" id="QRAO01000004">
    <property type="protein sequence ID" value="RDK84802.1"/>
    <property type="molecule type" value="Genomic_DNA"/>
</dbReference>
<gene>
    <name evidence="1" type="ORF">C8D94_104175</name>
</gene>
<dbReference type="OrthoDB" id="1408331at2"/>
<dbReference type="AlphaFoldDB" id="A0A370Q8V4"/>
<name>A0A370Q8V4_9FLAO</name>
<dbReference type="Proteomes" id="UP000255317">
    <property type="component" value="Unassembled WGS sequence"/>
</dbReference>
<dbReference type="RefSeq" id="WP_147278548.1">
    <property type="nucleotide sequence ID" value="NZ_QRAO01000004.1"/>
</dbReference>
<accession>A0A370Q8V4</accession>
<comment type="caution">
    <text evidence="1">The sequence shown here is derived from an EMBL/GenBank/DDBJ whole genome shotgun (WGS) entry which is preliminary data.</text>
</comment>